<dbReference type="EMBL" id="GECZ01003718">
    <property type="protein sequence ID" value="JAS66051.1"/>
    <property type="molecule type" value="Transcribed_RNA"/>
</dbReference>
<proteinExistence type="predicted"/>
<dbReference type="PANTHER" id="PTHR11008:SF9">
    <property type="entry name" value="PROTEIN TAKEOUT-LIKE PROTEIN"/>
    <property type="match status" value="1"/>
</dbReference>
<dbReference type="AlphaFoldDB" id="A0A1B6GUF8"/>
<dbReference type="SMART" id="SM00700">
    <property type="entry name" value="JHBP"/>
    <property type="match status" value="1"/>
</dbReference>
<dbReference type="Gene3D" id="3.15.10.30">
    <property type="entry name" value="Haemolymph juvenile hormone binding protein"/>
    <property type="match status" value="1"/>
</dbReference>
<gene>
    <name evidence="2" type="ORF">g.6094</name>
</gene>
<name>A0A1B6GUF8_9HEMI</name>
<dbReference type="PANTHER" id="PTHR11008">
    <property type="entry name" value="PROTEIN TAKEOUT-LIKE PROTEIN"/>
    <property type="match status" value="1"/>
</dbReference>
<feature type="chain" id="PRO_5008583844" description="Lipid-binding serum glycoprotein N-terminal domain-containing protein" evidence="1">
    <location>
        <begin position="21"/>
        <end position="265"/>
    </location>
</feature>
<protein>
    <recommendedName>
        <fullName evidence="3">Lipid-binding serum glycoprotein N-terminal domain-containing protein</fullName>
    </recommendedName>
</protein>
<dbReference type="Pfam" id="PF06585">
    <property type="entry name" value="JHBP"/>
    <property type="match status" value="1"/>
</dbReference>
<feature type="signal peptide" evidence="1">
    <location>
        <begin position="1"/>
        <end position="20"/>
    </location>
</feature>
<sequence length="265" mass="29136">MWKLITVIITLTAMRLLTESVAEMSSSLPLDLSEYVDSKQGNKVVNMSDVVYRCLLRFQKCMTETDNPYNVTLLDPLEFSLDQLVQRQTIQLTGSINGSVTSLSHFNVSYLLVAMATQSAKMWAIIPYLSLTGSYNISGTAAGVLPMYGAGPYSAEMKNVSLDITTRLGNTGNSTNLTMTDFTVKFNPALVEVTLGGFLGGGPLGQLMEEFLQDTILQFVNRAKRMIADDLRRTTVEAVNSRLTGYNISDVISFLMIFGNKTDVC</sequence>
<evidence type="ECO:0000313" key="2">
    <source>
        <dbReference type="EMBL" id="JAS66051.1"/>
    </source>
</evidence>
<evidence type="ECO:0008006" key="3">
    <source>
        <dbReference type="Google" id="ProtNLM"/>
    </source>
</evidence>
<keyword evidence="1" id="KW-0732">Signal</keyword>
<organism evidence="2">
    <name type="scientific">Cuerna arida</name>
    <dbReference type="NCBI Taxonomy" id="1464854"/>
    <lineage>
        <taxon>Eukaryota</taxon>
        <taxon>Metazoa</taxon>
        <taxon>Ecdysozoa</taxon>
        <taxon>Arthropoda</taxon>
        <taxon>Hexapoda</taxon>
        <taxon>Insecta</taxon>
        <taxon>Pterygota</taxon>
        <taxon>Neoptera</taxon>
        <taxon>Paraneoptera</taxon>
        <taxon>Hemiptera</taxon>
        <taxon>Auchenorrhyncha</taxon>
        <taxon>Membracoidea</taxon>
        <taxon>Cicadellidae</taxon>
        <taxon>Cicadellinae</taxon>
        <taxon>Proconiini</taxon>
        <taxon>Cuerna</taxon>
    </lineage>
</organism>
<reference evidence="2" key="1">
    <citation type="submission" date="2015-11" db="EMBL/GenBank/DDBJ databases">
        <title>De novo transcriptome assembly of four potential Pierce s Disease insect vectors from Arizona vineyards.</title>
        <authorList>
            <person name="Tassone E.E."/>
        </authorList>
    </citation>
    <scope>NUCLEOTIDE SEQUENCE</scope>
</reference>
<dbReference type="InterPro" id="IPR010562">
    <property type="entry name" value="Haemolymph_juvenile_hormone-bd"/>
</dbReference>
<evidence type="ECO:0000256" key="1">
    <source>
        <dbReference type="SAM" id="SignalP"/>
    </source>
</evidence>
<accession>A0A1B6GUF8</accession>
<dbReference type="InterPro" id="IPR038606">
    <property type="entry name" value="To_sf"/>
</dbReference>